<dbReference type="EMBL" id="CP088156">
    <property type="protein sequence ID" value="UFZ03203.1"/>
    <property type="molecule type" value="Genomic_DNA"/>
</dbReference>
<keyword evidence="1" id="KW-1003">Cell membrane</keyword>
<gene>
    <name evidence="6" type="primary">frdD</name>
    <name evidence="6" type="ORF">LQG66_28780</name>
</gene>
<dbReference type="HAMAP" id="MF_00709">
    <property type="entry name" value="Fumarate_red_D"/>
    <property type="match status" value="1"/>
</dbReference>
<dbReference type="RefSeq" id="WP_231319226.1">
    <property type="nucleotide sequence ID" value="NZ_CP088156.1"/>
</dbReference>
<feature type="transmembrane region" description="Helical" evidence="5">
    <location>
        <begin position="105"/>
        <end position="125"/>
    </location>
</feature>
<reference evidence="6" key="1">
    <citation type="journal article" date="2024" name="Antonie Van Leeuwenhoek">
        <title>Bradyrhizobium ontarionense sp. nov., a novel bacterial symbiont isolated from Aeschynomene indica (Indian jointvetch), harbours photosynthesis, nitrogen fixation and nitrous oxide (N2O) reductase genes.</title>
        <authorList>
            <person name="Bromfield E.S.P."/>
            <person name="Cloutier S."/>
        </authorList>
    </citation>
    <scope>NUCLEOTIDE SEQUENCE</scope>
    <source>
        <strain evidence="6">A19</strain>
    </source>
</reference>
<dbReference type="GO" id="GO:0008177">
    <property type="term" value="F:succinate dehydrogenase (quinone) activity"/>
    <property type="evidence" value="ECO:0007669"/>
    <property type="project" value="UniProtKB-EC"/>
</dbReference>
<dbReference type="EC" id="1.3.5.1" evidence="6"/>
<protein>
    <submittedName>
        <fullName evidence="6">Fumarate reductase subunit FrdD</fullName>
        <ecNumber evidence="6">1.3.5.1</ecNumber>
    </submittedName>
</protein>
<evidence type="ECO:0000256" key="4">
    <source>
        <dbReference type="ARBA" id="ARBA00023136"/>
    </source>
</evidence>
<sequence>MSVPKDSPLPKRTIAPLFWLLFGAGGMLSALFGPALILITGIMIPHGWGVPERLGSYDTVLAFARNPLGKLVLLALIALLFWHAAERLFLTLHDMRVGTVTVLRWLTYGVAFVLTIVTAVVLLMVGF</sequence>
<dbReference type="InterPro" id="IPR003418">
    <property type="entry name" value="Fumarate_red_D"/>
</dbReference>
<name>A0ABY3R7A5_9BRAD</name>
<dbReference type="InterPro" id="IPR034804">
    <property type="entry name" value="SQR/QFR_C/D"/>
</dbReference>
<evidence type="ECO:0000256" key="3">
    <source>
        <dbReference type="ARBA" id="ARBA00022989"/>
    </source>
</evidence>
<accession>A0ABY3R7A5</accession>
<keyword evidence="7" id="KW-1185">Reference proteome</keyword>
<organism evidence="6 7">
    <name type="scientific">Bradyrhizobium ontarionense</name>
    <dbReference type="NCBI Taxonomy" id="2898149"/>
    <lineage>
        <taxon>Bacteria</taxon>
        <taxon>Pseudomonadati</taxon>
        <taxon>Pseudomonadota</taxon>
        <taxon>Alphaproteobacteria</taxon>
        <taxon>Hyphomicrobiales</taxon>
        <taxon>Nitrobacteraceae</taxon>
        <taxon>Bradyrhizobium</taxon>
    </lineage>
</organism>
<dbReference type="Pfam" id="PF02313">
    <property type="entry name" value="Fumarate_red_D"/>
    <property type="match status" value="1"/>
</dbReference>
<keyword evidence="3 5" id="KW-1133">Transmembrane helix</keyword>
<evidence type="ECO:0000256" key="5">
    <source>
        <dbReference type="SAM" id="Phobius"/>
    </source>
</evidence>
<keyword evidence="4 5" id="KW-0472">Membrane</keyword>
<feature type="transmembrane region" description="Helical" evidence="5">
    <location>
        <begin position="20"/>
        <end position="48"/>
    </location>
</feature>
<dbReference type="SUPFAM" id="SSF81343">
    <property type="entry name" value="Fumarate reductase respiratory complex transmembrane subunits"/>
    <property type="match status" value="1"/>
</dbReference>
<feature type="transmembrane region" description="Helical" evidence="5">
    <location>
        <begin position="68"/>
        <end position="85"/>
    </location>
</feature>
<evidence type="ECO:0000313" key="7">
    <source>
        <dbReference type="Proteomes" id="UP001431010"/>
    </source>
</evidence>
<keyword evidence="2 5" id="KW-0812">Transmembrane</keyword>
<proteinExistence type="inferred from homology"/>
<evidence type="ECO:0000256" key="1">
    <source>
        <dbReference type="ARBA" id="ARBA00022475"/>
    </source>
</evidence>
<dbReference type="Proteomes" id="UP001431010">
    <property type="component" value="Chromosome"/>
</dbReference>
<dbReference type="Gene3D" id="1.20.1300.10">
    <property type="entry name" value="Fumarate reductase/succinate dehydrogenase, transmembrane subunit"/>
    <property type="match status" value="1"/>
</dbReference>
<dbReference type="NCBIfam" id="NF003977">
    <property type="entry name" value="PRK05470.1-1"/>
    <property type="match status" value="1"/>
</dbReference>
<keyword evidence="6" id="KW-0560">Oxidoreductase</keyword>
<evidence type="ECO:0000313" key="6">
    <source>
        <dbReference type="EMBL" id="UFZ03203.1"/>
    </source>
</evidence>
<evidence type="ECO:0000256" key="2">
    <source>
        <dbReference type="ARBA" id="ARBA00022692"/>
    </source>
</evidence>